<feature type="compositionally biased region" description="Basic and acidic residues" evidence="6">
    <location>
        <begin position="349"/>
        <end position="370"/>
    </location>
</feature>
<protein>
    <recommendedName>
        <fullName evidence="7">C2H2-type domain-containing protein</fullName>
    </recommendedName>
</protein>
<dbReference type="PROSITE" id="PS00028">
    <property type="entry name" value="ZINC_FINGER_C2H2_1"/>
    <property type="match status" value="2"/>
</dbReference>
<evidence type="ECO:0000256" key="6">
    <source>
        <dbReference type="SAM" id="MobiDB-lite"/>
    </source>
</evidence>
<organism evidence="8 9">
    <name type="scientific">Fusarium poae</name>
    <dbReference type="NCBI Taxonomy" id="36050"/>
    <lineage>
        <taxon>Eukaryota</taxon>
        <taxon>Fungi</taxon>
        <taxon>Dikarya</taxon>
        <taxon>Ascomycota</taxon>
        <taxon>Pezizomycotina</taxon>
        <taxon>Sordariomycetes</taxon>
        <taxon>Hypocreomycetidae</taxon>
        <taxon>Hypocreales</taxon>
        <taxon>Nectriaceae</taxon>
        <taxon>Fusarium</taxon>
    </lineage>
</organism>
<feature type="compositionally biased region" description="Polar residues" evidence="6">
    <location>
        <begin position="139"/>
        <end position="171"/>
    </location>
</feature>
<dbReference type="PANTHER" id="PTHR19818:SF139">
    <property type="entry name" value="PAIR-RULE PROTEIN ODD-PAIRED"/>
    <property type="match status" value="1"/>
</dbReference>
<dbReference type="Pfam" id="PF13912">
    <property type="entry name" value="zf-C2H2_6"/>
    <property type="match status" value="2"/>
</dbReference>
<dbReference type="SMART" id="SM00355">
    <property type="entry name" value="ZnF_C2H2"/>
    <property type="match status" value="4"/>
</dbReference>
<dbReference type="STRING" id="36050.A0A1B8AMJ9"/>
<keyword evidence="4" id="KW-0862">Zinc</keyword>
<proteinExistence type="predicted"/>
<dbReference type="GO" id="GO:0045944">
    <property type="term" value="P:positive regulation of transcription by RNA polymerase II"/>
    <property type="evidence" value="ECO:0007669"/>
    <property type="project" value="UniProtKB-ARBA"/>
</dbReference>
<dbReference type="InterPro" id="IPR050329">
    <property type="entry name" value="GLI_C2H2-zinc-finger"/>
</dbReference>
<gene>
    <name evidence="8" type="ORF">FPOA_08024</name>
</gene>
<dbReference type="EMBL" id="LYXU01000003">
    <property type="protein sequence ID" value="OBS21688.1"/>
    <property type="molecule type" value="Genomic_DNA"/>
</dbReference>
<dbReference type="Gene3D" id="3.30.160.60">
    <property type="entry name" value="Classic Zinc Finger"/>
    <property type="match status" value="2"/>
</dbReference>
<dbReference type="InterPro" id="IPR013087">
    <property type="entry name" value="Znf_C2H2_type"/>
</dbReference>
<keyword evidence="3 5" id="KW-0863">Zinc-finger</keyword>
<dbReference type="PROSITE" id="PS50157">
    <property type="entry name" value="ZINC_FINGER_C2H2_2"/>
    <property type="match status" value="3"/>
</dbReference>
<dbReference type="GO" id="GO:0000978">
    <property type="term" value="F:RNA polymerase II cis-regulatory region sequence-specific DNA binding"/>
    <property type="evidence" value="ECO:0007669"/>
    <property type="project" value="TreeGrafter"/>
</dbReference>
<evidence type="ECO:0000256" key="4">
    <source>
        <dbReference type="ARBA" id="ARBA00022833"/>
    </source>
</evidence>
<dbReference type="SUPFAM" id="SSF57667">
    <property type="entry name" value="beta-beta-alpha zinc fingers"/>
    <property type="match status" value="1"/>
</dbReference>
<evidence type="ECO:0000259" key="7">
    <source>
        <dbReference type="PROSITE" id="PS50157"/>
    </source>
</evidence>
<keyword evidence="9" id="KW-1185">Reference proteome</keyword>
<sequence length="370" mass="41721">MPSGTRFEGDFWCEPCDKIFKTWEDLHTHKRIMRANGKEHIHCKFCGADFQTQEAEATHIKQFHPQEQNLYCSGCGKGPFARVGGLVAHVQKDCPCLNNRMIESTREKKMEFSNALVAATNEPLKSNYADYMPSAGSKAPSTTSWVTESSTRPFSTKQQEFPTLAASNSGAQLRNKENIKPNDWNKGKNLFPQAPAPQLPTQQQLQQVAAPNARAAHDLLSTHNPDHPDFNVARYSCQFTGKFNCPMATCMKTFKSGQALLGHLRSEAHSETKYRCPYCLNTFGSLTSITQHAESNGNRCKIRETDIYRAYMDQLLGGMVDVKNDQHDDGTVKYEVAKDFKPRQGPVQDEPKVNPKSFGKDPYKHEDIHW</sequence>
<accession>A0A1B8AMJ9</accession>
<dbReference type="InterPro" id="IPR036236">
    <property type="entry name" value="Znf_C2H2_sf"/>
</dbReference>
<feature type="domain" description="C2H2-type" evidence="7">
    <location>
        <begin position="243"/>
        <end position="274"/>
    </location>
</feature>
<evidence type="ECO:0000256" key="2">
    <source>
        <dbReference type="ARBA" id="ARBA00022737"/>
    </source>
</evidence>
<feature type="domain" description="C2H2-type" evidence="7">
    <location>
        <begin position="41"/>
        <end position="69"/>
    </location>
</feature>
<dbReference type="OMA" id="VKHIVCP"/>
<feature type="region of interest" description="Disordered" evidence="6">
    <location>
        <begin position="337"/>
        <end position="370"/>
    </location>
</feature>
<keyword evidence="2" id="KW-0677">Repeat</keyword>
<evidence type="ECO:0000313" key="8">
    <source>
        <dbReference type="EMBL" id="OBS21688.1"/>
    </source>
</evidence>
<feature type="region of interest" description="Disordered" evidence="6">
    <location>
        <begin position="135"/>
        <end position="171"/>
    </location>
</feature>
<evidence type="ECO:0000313" key="9">
    <source>
        <dbReference type="Proteomes" id="UP000091967"/>
    </source>
</evidence>
<dbReference type="AlphaFoldDB" id="A0A1B8AMJ9"/>
<feature type="domain" description="C2H2-type" evidence="7">
    <location>
        <begin position="11"/>
        <end position="39"/>
    </location>
</feature>
<evidence type="ECO:0000256" key="3">
    <source>
        <dbReference type="ARBA" id="ARBA00022771"/>
    </source>
</evidence>
<dbReference type="GO" id="GO:0008270">
    <property type="term" value="F:zinc ion binding"/>
    <property type="evidence" value="ECO:0007669"/>
    <property type="project" value="UniProtKB-KW"/>
</dbReference>
<comment type="caution">
    <text evidence="8">The sequence shown here is derived from an EMBL/GenBank/DDBJ whole genome shotgun (WGS) entry which is preliminary data.</text>
</comment>
<dbReference type="GO" id="GO:0005634">
    <property type="term" value="C:nucleus"/>
    <property type="evidence" value="ECO:0007669"/>
    <property type="project" value="UniProtKB-ARBA"/>
</dbReference>
<name>A0A1B8AMJ9_FUSPO</name>
<evidence type="ECO:0000256" key="5">
    <source>
        <dbReference type="PROSITE-ProRule" id="PRU00042"/>
    </source>
</evidence>
<keyword evidence="1" id="KW-0479">Metal-binding</keyword>
<dbReference type="Proteomes" id="UP000091967">
    <property type="component" value="Unassembled WGS sequence"/>
</dbReference>
<reference evidence="8 9" key="1">
    <citation type="submission" date="2016-06" db="EMBL/GenBank/DDBJ databases">
        <title>Living apart together: crosstalk between the core and supernumerary genomes in a fungal plant pathogen.</title>
        <authorList>
            <person name="Vanheule A."/>
            <person name="Audenaert K."/>
            <person name="Warris S."/>
            <person name="Van De Geest H."/>
            <person name="Schijlen E."/>
            <person name="Hofte M."/>
            <person name="De Saeger S."/>
            <person name="Haesaert G."/>
            <person name="Waalwijk C."/>
            <person name="Van Der Lee T."/>
        </authorList>
    </citation>
    <scope>NUCLEOTIDE SEQUENCE [LARGE SCALE GENOMIC DNA]</scope>
    <source>
        <strain evidence="8 9">2516</strain>
    </source>
</reference>
<evidence type="ECO:0000256" key="1">
    <source>
        <dbReference type="ARBA" id="ARBA00022723"/>
    </source>
</evidence>
<dbReference type="PANTHER" id="PTHR19818">
    <property type="entry name" value="ZINC FINGER PROTEIN ZIC AND GLI"/>
    <property type="match status" value="1"/>
</dbReference>
<dbReference type="GO" id="GO:0000981">
    <property type="term" value="F:DNA-binding transcription factor activity, RNA polymerase II-specific"/>
    <property type="evidence" value="ECO:0007669"/>
    <property type="project" value="TreeGrafter"/>
</dbReference>